<name>A0A090IZI2_9BACI</name>
<proteinExistence type="predicted"/>
<keyword evidence="2" id="KW-1185">Reference proteome</keyword>
<evidence type="ECO:0000313" key="2">
    <source>
        <dbReference type="Proteomes" id="UP000040576"/>
    </source>
</evidence>
<evidence type="ECO:0000313" key="1">
    <source>
        <dbReference type="EMBL" id="CEE03162.1"/>
    </source>
</evidence>
<dbReference type="InterPro" id="IPR014099">
    <property type="entry name" value="Spore_coat_GerQ"/>
</dbReference>
<gene>
    <name evidence="1" type="ORF">BT1A1_3381</name>
</gene>
<dbReference type="PIRSF" id="PIRSF038931">
    <property type="entry name" value="GerQ"/>
    <property type="match status" value="1"/>
</dbReference>
<reference evidence="1 2" key="1">
    <citation type="submission" date="2014-07" db="EMBL/GenBank/DDBJ databases">
        <authorList>
            <person name="Wibberg Daniel"/>
        </authorList>
    </citation>
    <scope>NUCLEOTIDE SEQUENCE [LARGE SCALE GENOMIC DNA]</scope>
</reference>
<dbReference type="RefSeq" id="WP_034773316.1">
    <property type="nucleotide sequence ID" value="NZ_CCRF01000102.1"/>
</dbReference>
<sequence length="173" mass="19315">MSANSGNFTGYQYYRQTNPYQQAAGGFQYGQPVQTGQQAGAYIPGYPQMPTFPQMPAGTAVQTPGIATTGVQVPGMLPIEQSYIENILRLNKGKLVTVYMAFEGSQEWNSKVFRGIVEAAGRDHLILSDPETGYRYLLPMVYFNYAVFEEEIQYDYPFPGTGFQQGVTTYQPR</sequence>
<dbReference type="NCBIfam" id="TIGR02728">
    <property type="entry name" value="spore_gerQ"/>
    <property type="match status" value="1"/>
</dbReference>
<dbReference type="KEGG" id="bthv:CQJ30_18390"/>
<dbReference type="AlphaFoldDB" id="A0A090IZI2"/>
<dbReference type="Proteomes" id="UP000040576">
    <property type="component" value="Unassembled WGS sequence"/>
</dbReference>
<dbReference type="GeneID" id="92962771"/>
<dbReference type="EMBL" id="CCRF01000102">
    <property type="protein sequence ID" value="CEE03162.1"/>
    <property type="molecule type" value="Genomic_DNA"/>
</dbReference>
<dbReference type="PATRIC" id="fig|35841.9.peg.4068"/>
<accession>A0A090IZI2</accession>
<organism evidence="1 2">
    <name type="scientific">Caldibacillus thermoamylovorans</name>
    <dbReference type="NCBI Taxonomy" id="35841"/>
    <lineage>
        <taxon>Bacteria</taxon>
        <taxon>Bacillati</taxon>
        <taxon>Bacillota</taxon>
        <taxon>Bacilli</taxon>
        <taxon>Bacillales</taxon>
        <taxon>Bacillaceae</taxon>
        <taxon>Caldibacillus</taxon>
    </lineage>
</organism>
<dbReference type="Pfam" id="PF09671">
    <property type="entry name" value="Spore_GerQ"/>
    <property type="match status" value="1"/>
</dbReference>
<protein>
    <submittedName>
        <fullName evidence="1">Uncharacterized protein</fullName>
    </submittedName>
</protein>